<keyword evidence="5 13" id="KW-1133">Transmembrane helix</keyword>
<dbReference type="Pfam" id="PF02628">
    <property type="entry name" value="COX15-CtaA"/>
    <property type="match status" value="1"/>
</dbReference>
<keyword evidence="9 13" id="KW-0472">Membrane</keyword>
<feature type="transmembrane region" description="Helical" evidence="13">
    <location>
        <begin position="283"/>
        <end position="300"/>
    </location>
</feature>
<keyword evidence="6" id="KW-0560">Oxidoreductase</keyword>
<evidence type="ECO:0000256" key="8">
    <source>
        <dbReference type="ARBA" id="ARBA00023133"/>
    </source>
</evidence>
<evidence type="ECO:0000256" key="12">
    <source>
        <dbReference type="SAM" id="MobiDB-lite"/>
    </source>
</evidence>
<feature type="transmembrane region" description="Helical" evidence="13">
    <location>
        <begin position="109"/>
        <end position="126"/>
    </location>
</feature>
<evidence type="ECO:0000256" key="9">
    <source>
        <dbReference type="ARBA" id="ARBA00023136"/>
    </source>
</evidence>
<protein>
    <submittedName>
        <fullName evidence="14">COX15/CtaA family protein</fullName>
    </submittedName>
</protein>
<keyword evidence="2" id="KW-1003">Cell membrane</keyword>
<feature type="transmembrane region" description="Helical" evidence="13">
    <location>
        <begin position="138"/>
        <end position="160"/>
    </location>
</feature>
<comment type="caution">
    <text evidence="14">The sequence shown here is derived from an EMBL/GenBank/DDBJ whole genome shotgun (WGS) entry which is preliminary data.</text>
</comment>
<feature type="region of interest" description="Disordered" evidence="12">
    <location>
        <begin position="1"/>
        <end position="22"/>
    </location>
</feature>
<keyword evidence="15" id="KW-1185">Reference proteome</keyword>
<accession>A0ABP9IL95</accession>
<feature type="transmembrane region" description="Helical" evidence="13">
    <location>
        <begin position="249"/>
        <end position="271"/>
    </location>
</feature>
<feature type="transmembrane region" description="Helical" evidence="13">
    <location>
        <begin position="166"/>
        <end position="184"/>
    </location>
</feature>
<dbReference type="EMBL" id="BAABIV010000025">
    <property type="protein sequence ID" value="GAA5001470.1"/>
    <property type="molecule type" value="Genomic_DNA"/>
</dbReference>
<feature type="compositionally biased region" description="Basic and acidic residues" evidence="12">
    <location>
        <begin position="1"/>
        <end position="11"/>
    </location>
</feature>
<evidence type="ECO:0000256" key="2">
    <source>
        <dbReference type="ARBA" id="ARBA00022475"/>
    </source>
</evidence>
<evidence type="ECO:0000256" key="13">
    <source>
        <dbReference type="SAM" id="Phobius"/>
    </source>
</evidence>
<evidence type="ECO:0000256" key="7">
    <source>
        <dbReference type="ARBA" id="ARBA00023004"/>
    </source>
</evidence>
<feature type="transmembrane region" description="Helical" evidence="13">
    <location>
        <begin position="53"/>
        <end position="73"/>
    </location>
</feature>
<dbReference type="InterPro" id="IPR003780">
    <property type="entry name" value="COX15/CtaA_fam"/>
</dbReference>
<keyword evidence="7" id="KW-0408">Iron</keyword>
<reference evidence="15" key="1">
    <citation type="journal article" date="2019" name="Int. J. Syst. Evol. Microbiol.">
        <title>The Global Catalogue of Microorganisms (GCM) 10K type strain sequencing project: providing services to taxonomists for standard genome sequencing and annotation.</title>
        <authorList>
            <consortium name="The Broad Institute Genomics Platform"/>
            <consortium name="The Broad Institute Genome Sequencing Center for Infectious Disease"/>
            <person name="Wu L."/>
            <person name="Ma J."/>
        </authorList>
    </citation>
    <scope>NUCLEOTIDE SEQUENCE [LARGE SCALE GENOMIC DNA]</scope>
    <source>
        <strain evidence="15">JCM 17657</strain>
    </source>
</reference>
<dbReference type="InterPro" id="IPR050450">
    <property type="entry name" value="COX15/CtaA_HemeA_synthase"/>
</dbReference>
<sequence length="356" mass="38155">MSGSDPRESVHKRPPTMDGVPNVTRADAAAAVRNPLAFIAARWTPNPRTVRRAALAALAMAVVIVVTGGAVRLTGSGLGCPTWPKCTDDSLTTTSEMGFHGIIEFGNRMLTYVLCAAVGWAIIAARSQQPYRRSVTRLGWLQFWIVMGNAVLGGIVVLVGLNPYTVASHFLLSTALIAVATVMWQRTREGDAAPRPLVGKAVQQLTWVLTAVTVLLIAVGTVVTGAGPHAGDSSDVPRMPVDWEMVTKAHAVLAWIVVTLTFALWFVLKAVDAPKGPLARTRDLFLVLLAQGAVGYVQYFTDLPEVLVGLHMFGSCLVWIAVLRVLLALRERPEETVSGLPAQEYDATSVSMAGPR</sequence>
<comment type="subcellular location">
    <subcellularLocation>
        <location evidence="1">Membrane</location>
        <topology evidence="1">Multi-pass membrane protein</topology>
    </subcellularLocation>
</comment>
<gene>
    <name evidence="14" type="ORF">GCM10023257_52330</name>
</gene>
<keyword evidence="10" id="KW-1015">Disulfide bond</keyword>
<name>A0ABP9IL95_9ACTN</name>
<keyword evidence="3 13" id="KW-0812">Transmembrane</keyword>
<comment type="pathway">
    <text evidence="11">Porphyrin-containing compound metabolism.</text>
</comment>
<evidence type="ECO:0000256" key="4">
    <source>
        <dbReference type="ARBA" id="ARBA00022723"/>
    </source>
</evidence>
<evidence type="ECO:0000256" key="1">
    <source>
        <dbReference type="ARBA" id="ARBA00004141"/>
    </source>
</evidence>
<feature type="transmembrane region" description="Helical" evidence="13">
    <location>
        <begin position="205"/>
        <end position="229"/>
    </location>
</feature>
<evidence type="ECO:0000313" key="14">
    <source>
        <dbReference type="EMBL" id="GAA5001470.1"/>
    </source>
</evidence>
<organism evidence="14 15">
    <name type="scientific">Streptomyces hyderabadensis</name>
    <dbReference type="NCBI Taxonomy" id="598549"/>
    <lineage>
        <taxon>Bacteria</taxon>
        <taxon>Bacillati</taxon>
        <taxon>Actinomycetota</taxon>
        <taxon>Actinomycetes</taxon>
        <taxon>Kitasatosporales</taxon>
        <taxon>Streptomycetaceae</taxon>
        <taxon>Streptomyces</taxon>
    </lineage>
</organism>
<keyword evidence="4" id="KW-0479">Metal-binding</keyword>
<keyword evidence="8" id="KW-0350">Heme biosynthesis</keyword>
<evidence type="ECO:0000256" key="6">
    <source>
        <dbReference type="ARBA" id="ARBA00023002"/>
    </source>
</evidence>
<evidence type="ECO:0000313" key="15">
    <source>
        <dbReference type="Proteomes" id="UP001500610"/>
    </source>
</evidence>
<feature type="transmembrane region" description="Helical" evidence="13">
    <location>
        <begin position="306"/>
        <end position="327"/>
    </location>
</feature>
<evidence type="ECO:0000256" key="11">
    <source>
        <dbReference type="ARBA" id="ARBA00023444"/>
    </source>
</evidence>
<evidence type="ECO:0000256" key="5">
    <source>
        <dbReference type="ARBA" id="ARBA00022989"/>
    </source>
</evidence>
<evidence type="ECO:0000256" key="10">
    <source>
        <dbReference type="ARBA" id="ARBA00023157"/>
    </source>
</evidence>
<dbReference type="PANTHER" id="PTHR35457:SF1">
    <property type="entry name" value="HEME A SYNTHASE"/>
    <property type="match status" value="1"/>
</dbReference>
<evidence type="ECO:0000256" key="3">
    <source>
        <dbReference type="ARBA" id="ARBA00022692"/>
    </source>
</evidence>
<dbReference type="Proteomes" id="UP001500610">
    <property type="component" value="Unassembled WGS sequence"/>
</dbReference>
<proteinExistence type="predicted"/>
<dbReference type="PANTHER" id="PTHR35457">
    <property type="entry name" value="HEME A SYNTHASE"/>
    <property type="match status" value="1"/>
</dbReference>